<dbReference type="Proteomes" id="UP001054811">
    <property type="component" value="Chromosome"/>
</dbReference>
<sequence length="213" mass="22362">MSEGGSGSAEGLDGELTATSFAPGWMPVPALAGTDAAQPWIAQNAKALREAWGDRWEPVHDRLVPALLQAALDHRRPEDALAFQVWPTDAPVCIFVHAAVGTFPDGTRMPQPGDGILCDAEGLGLGVQLPIAEEVGGVQTLGAQFVFASATRAVSVVVEPTLPELIGILMPQIHGFVQSLRLTAPDGTAFRADPPALREADPAETWIDSLTAT</sequence>
<dbReference type="RefSeq" id="WP_259612452.1">
    <property type="nucleotide sequence ID" value="NZ_CP091139.2"/>
</dbReference>
<accession>A0ABY5NKX6</accession>
<proteinExistence type="predicted"/>
<reference evidence="1" key="1">
    <citation type="submission" date="2022-01" db="EMBL/GenBank/DDBJ databases">
        <title>Microbacterium eymi and Microbacterium rhizovicinus sp. nov., isolated from the rhizospheric soil of Elymus tsukushiensis, a plant native to the Dokdo Islands, Republic of Korea.</title>
        <authorList>
            <person name="Hwang Y.J."/>
        </authorList>
    </citation>
    <scope>NUCLEOTIDE SEQUENCE</scope>
    <source>
        <strain evidence="1">KUDC0405</strain>
    </source>
</reference>
<keyword evidence="2" id="KW-1185">Reference proteome</keyword>
<dbReference type="EMBL" id="CP091139">
    <property type="protein sequence ID" value="UUT35824.1"/>
    <property type="molecule type" value="Genomic_DNA"/>
</dbReference>
<protein>
    <submittedName>
        <fullName evidence="1">Uncharacterized protein</fullName>
    </submittedName>
</protein>
<gene>
    <name evidence="1" type="ORF">L2X98_21845</name>
</gene>
<evidence type="ECO:0000313" key="2">
    <source>
        <dbReference type="Proteomes" id="UP001054811"/>
    </source>
</evidence>
<name>A0ABY5NKX6_9MICO</name>
<evidence type="ECO:0000313" key="1">
    <source>
        <dbReference type="EMBL" id="UUT35824.1"/>
    </source>
</evidence>
<organism evidence="1 2">
    <name type="scientific">Microbacterium elymi</name>
    <dbReference type="NCBI Taxonomy" id="2909587"/>
    <lineage>
        <taxon>Bacteria</taxon>
        <taxon>Bacillati</taxon>
        <taxon>Actinomycetota</taxon>
        <taxon>Actinomycetes</taxon>
        <taxon>Micrococcales</taxon>
        <taxon>Microbacteriaceae</taxon>
        <taxon>Microbacterium</taxon>
    </lineage>
</organism>